<accession>A0A1G2DFF4</accession>
<dbReference type="InterPro" id="IPR037187">
    <property type="entry name" value="DnaK_N"/>
</dbReference>
<dbReference type="GO" id="GO:0008270">
    <property type="term" value="F:zinc ion binding"/>
    <property type="evidence" value="ECO:0007669"/>
    <property type="project" value="UniProtKB-KW"/>
</dbReference>
<evidence type="ECO:0000313" key="7">
    <source>
        <dbReference type="EMBL" id="OGZ12273.1"/>
    </source>
</evidence>
<comment type="caution">
    <text evidence="4">Lacks conserved residue(s) required for the propagation of feature annotation.</text>
</comment>
<evidence type="ECO:0000256" key="2">
    <source>
        <dbReference type="ARBA" id="ARBA00022771"/>
    </source>
</evidence>
<gene>
    <name evidence="7" type="ORF">A3C93_04000</name>
</gene>
<dbReference type="Gene3D" id="1.20.120.910">
    <property type="entry name" value="DksA, coiled-coil domain"/>
    <property type="match status" value="1"/>
</dbReference>
<dbReference type="PROSITE" id="PS51128">
    <property type="entry name" value="ZF_DKSA_2"/>
    <property type="match status" value="1"/>
</dbReference>
<dbReference type="EMBL" id="MHLO01000021">
    <property type="protein sequence ID" value="OGZ12273.1"/>
    <property type="molecule type" value="Genomic_DNA"/>
</dbReference>
<organism evidence="7 8">
    <name type="scientific">Candidatus Lloydbacteria bacterium RIFCSPHIGHO2_02_FULL_54_17</name>
    <dbReference type="NCBI Taxonomy" id="1798664"/>
    <lineage>
        <taxon>Bacteria</taxon>
        <taxon>Candidatus Lloydiibacteriota</taxon>
    </lineage>
</organism>
<dbReference type="SUPFAM" id="SSF109635">
    <property type="entry name" value="DnaK suppressor protein DksA, alpha-hairpin domain"/>
    <property type="match status" value="1"/>
</dbReference>
<dbReference type="InterPro" id="IPR000962">
    <property type="entry name" value="Znf_DskA_TraR"/>
</dbReference>
<keyword evidence="3" id="KW-0862">Zinc</keyword>
<dbReference type="Proteomes" id="UP000178636">
    <property type="component" value="Unassembled WGS sequence"/>
</dbReference>
<dbReference type="STRING" id="1798664.A3C93_04000"/>
<dbReference type="PANTHER" id="PTHR33823:SF4">
    <property type="entry name" value="GENERAL STRESS PROTEIN 16O"/>
    <property type="match status" value="1"/>
</dbReference>
<dbReference type="AlphaFoldDB" id="A0A1G2DFF4"/>
<dbReference type="PANTHER" id="PTHR33823">
    <property type="entry name" value="RNA POLYMERASE-BINDING TRANSCRIPTION FACTOR DKSA-RELATED"/>
    <property type="match status" value="1"/>
</dbReference>
<evidence type="ECO:0000313" key="8">
    <source>
        <dbReference type="Proteomes" id="UP000178636"/>
    </source>
</evidence>
<evidence type="ECO:0000256" key="3">
    <source>
        <dbReference type="ARBA" id="ARBA00022833"/>
    </source>
</evidence>
<keyword evidence="1" id="KW-0479">Metal-binding</keyword>
<feature type="domain" description="Zinc finger DksA/TraR C4-type" evidence="6">
    <location>
        <begin position="88"/>
        <end position="115"/>
    </location>
</feature>
<proteinExistence type="predicted"/>
<evidence type="ECO:0000256" key="1">
    <source>
        <dbReference type="ARBA" id="ARBA00022723"/>
    </source>
</evidence>
<comment type="caution">
    <text evidence="7">The sequence shown here is derived from an EMBL/GenBank/DDBJ whole genome shotgun (WGS) entry which is preliminary data.</text>
</comment>
<sequence>MTSDTEYFKKELLEEKRLLEEELRGVGRINPDNPKDWEPTAADRNIDPAEEEERAGEITDFEDRSAVEFELEKRLNAVTSALLRIERGTYGICSVCKNPIEADRLKANHSAETCKVHMD</sequence>
<evidence type="ECO:0000256" key="4">
    <source>
        <dbReference type="PROSITE-ProRule" id="PRU00510"/>
    </source>
</evidence>
<evidence type="ECO:0000259" key="6">
    <source>
        <dbReference type="Pfam" id="PF01258"/>
    </source>
</evidence>
<reference evidence="7 8" key="1">
    <citation type="journal article" date="2016" name="Nat. Commun.">
        <title>Thousands of microbial genomes shed light on interconnected biogeochemical processes in an aquifer system.</title>
        <authorList>
            <person name="Anantharaman K."/>
            <person name="Brown C.T."/>
            <person name="Hug L.A."/>
            <person name="Sharon I."/>
            <person name="Castelle C.J."/>
            <person name="Probst A.J."/>
            <person name="Thomas B.C."/>
            <person name="Singh A."/>
            <person name="Wilkins M.J."/>
            <person name="Karaoz U."/>
            <person name="Brodie E.L."/>
            <person name="Williams K.H."/>
            <person name="Hubbard S.S."/>
            <person name="Banfield J.F."/>
        </authorList>
    </citation>
    <scope>NUCLEOTIDE SEQUENCE [LARGE SCALE GENOMIC DNA]</scope>
</reference>
<dbReference type="Pfam" id="PF01258">
    <property type="entry name" value="zf-dskA_traR"/>
    <property type="match status" value="1"/>
</dbReference>
<evidence type="ECO:0000256" key="5">
    <source>
        <dbReference type="SAM" id="MobiDB-lite"/>
    </source>
</evidence>
<protein>
    <recommendedName>
        <fullName evidence="6">Zinc finger DksA/TraR C4-type domain-containing protein</fullName>
    </recommendedName>
</protein>
<feature type="region of interest" description="Disordered" evidence="5">
    <location>
        <begin position="27"/>
        <end position="57"/>
    </location>
</feature>
<name>A0A1G2DFF4_9BACT</name>
<keyword evidence="2" id="KW-0863">Zinc-finger</keyword>